<reference evidence="2 3" key="2">
    <citation type="journal article" date="2021" name="Syst. Appl. Microbiol.">
        <title>Phylogenetic classification of ten novel species belonging to the genus Bifidobacterium comprising B. phasiani sp. nov., B. pongonis sp. nov., B. saguinibicoloris sp. nov., B. colobi sp. nov., B. simiiventris sp. nov., B. santillanense sp. nov., B. miconis sp. nov., B. amazonense sp. nov., B. pluvialisilvae sp. nov., and B. miconisargentati sp. nov.</title>
        <authorList>
            <person name="Lugli G.A."/>
            <person name="Calvete-Torre I."/>
            <person name="Alessandri G."/>
            <person name="Milani C."/>
            <person name="Turroni F."/>
            <person name="Laiolo P."/>
            <person name="Ossiprandi M.C."/>
            <person name="Margolles A."/>
            <person name="Ruiz L."/>
            <person name="Ventura M."/>
        </authorList>
    </citation>
    <scope>NUCLEOTIDE SEQUENCE [LARGE SCALE GENOMIC DNA]</scope>
    <source>
        <strain evidence="2 3">MA1</strain>
    </source>
</reference>
<dbReference type="Proteomes" id="UP000710815">
    <property type="component" value="Unassembled WGS sequence"/>
</dbReference>
<comment type="caution">
    <text evidence="2">The sequence shown here is derived from an EMBL/GenBank/DDBJ whole genome shotgun (WGS) entry which is preliminary data.</text>
</comment>
<proteinExistence type="predicted"/>
<accession>A0ABS9VWW2</accession>
<protein>
    <submittedName>
        <fullName evidence="2">DUF3631 domain-containing protein</fullName>
    </submittedName>
</protein>
<evidence type="ECO:0000313" key="2">
    <source>
        <dbReference type="EMBL" id="MCH9276411.1"/>
    </source>
</evidence>
<name>A0ABS9VWW2_9BIFI</name>
<reference evidence="2 3" key="1">
    <citation type="journal article" date="2021" name="Environ. Microbiol.">
        <title>Genetic insights into the dark matter of the mammalian gut microbiota through targeted genome reconstruction.</title>
        <authorList>
            <person name="Lugli G.A."/>
            <person name="Alessandri G."/>
            <person name="Milani C."/>
            <person name="Viappiani A."/>
            <person name="Fontana F."/>
            <person name="Tarracchini C."/>
            <person name="Mancabelli L."/>
            <person name="Argentini C."/>
            <person name="Ruiz L."/>
            <person name="Margolles A."/>
            <person name="van Sinderen D."/>
            <person name="Turroni F."/>
            <person name="Ventura M."/>
        </authorList>
    </citation>
    <scope>NUCLEOTIDE SEQUENCE [LARGE SCALE GENOMIC DNA]</scope>
    <source>
        <strain evidence="2 3">MA1</strain>
    </source>
</reference>
<dbReference type="RefSeq" id="WP_241514095.1">
    <property type="nucleotide sequence ID" value="NZ_JAFEJT020000038.1"/>
</dbReference>
<organism evidence="2 3">
    <name type="scientific">Bifidobacterium amazonense</name>
    <dbReference type="NCBI Taxonomy" id="2809027"/>
    <lineage>
        <taxon>Bacteria</taxon>
        <taxon>Bacillati</taxon>
        <taxon>Actinomycetota</taxon>
        <taxon>Actinomycetes</taxon>
        <taxon>Bifidobacteriales</taxon>
        <taxon>Bifidobacteriaceae</taxon>
        <taxon>Bifidobacterium</taxon>
    </lineage>
</organism>
<evidence type="ECO:0000256" key="1">
    <source>
        <dbReference type="SAM" id="MobiDB-lite"/>
    </source>
</evidence>
<evidence type="ECO:0000313" key="3">
    <source>
        <dbReference type="Proteomes" id="UP000710815"/>
    </source>
</evidence>
<feature type="region of interest" description="Disordered" evidence="1">
    <location>
        <begin position="469"/>
        <end position="496"/>
    </location>
</feature>
<sequence>MSATKARETMTPQTIENLGVAVPAGPVGAVARTRPGKRGQMPPVSQLKPAEATVSLVDASGGTHTQEVSNASKASKVSSDVGRRVLELLDEHVGASLDDLVVVTLWILHTWTCNSLGTTPRLLISSIIPGAGKTTLLDWIKHLSHNAVMMAAVSSASLLAGLAEAGYTMLVDEADRSLRKDNPLTQDFLAIVNSGYKVGNTRPVNKPTKDGGWEPSVQSTFAPVAFAGNNPDLPDDTEQRCIQLFLYPDDTVAETDWELIEENGEYTRLLGDIERWAGDGQVLKALRNRPAMPECVKARFREIWLPLARVAQTLDDYDDMRGRKTSWLDTVARLAEDNVTQSRIDAAEGLRKSSPSAALLRDVAAIWSRQWEERRFVCSADMCNALALYDPEAWGIGSEYRKITPKRLAGLLKKTGVHAGRNEDNTKRGYRIEALVKPWDSLRIWESLEPQGVKRPKILDTLDALDTLDTSQKSAGDSAEPSETTDEDGPDREPDF</sequence>
<dbReference type="EMBL" id="JAFEJT020000038">
    <property type="protein sequence ID" value="MCH9276411.1"/>
    <property type="molecule type" value="Genomic_DNA"/>
</dbReference>
<keyword evidence="3" id="KW-1185">Reference proteome</keyword>
<gene>
    <name evidence="2" type="ORF">JS533_009050</name>
</gene>